<dbReference type="PANTHER" id="PTHR31649:SF11">
    <property type="entry name" value="PROTEIN UNZIPPED"/>
    <property type="match status" value="1"/>
</dbReference>
<dbReference type="OrthoDB" id="1925699at2759"/>
<dbReference type="Pfam" id="PF11901">
    <property type="entry name" value="DM9"/>
    <property type="match status" value="1"/>
</dbReference>
<keyword evidence="2" id="KW-1185">Reference proteome</keyword>
<accession>A0A8S1CQF0</accession>
<dbReference type="EMBL" id="CADEPI010000050">
    <property type="protein sequence ID" value="CAB3370168.1"/>
    <property type="molecule type" value="Genomic_DNA"/>
</dbReference>
<evidence type="ECO:0000313" key="2">
    <source>
        <dbReference type="Proteomes" id="UP000494165"/>
    </source>
</evidence>
<dbReference type="AlphaFoldDB" id="A0A8S1CQF0"/>
<protein>
    <submittedName>
        <fullName evidence="1">Uncharacterized protein</fullName>
    </submittedName>
</protein>
<reference evidence="1 2" key="1">
    <citation type="submission" date="2020-04" db="EMBL/GenBank/DDBJ databases">
        <authorList>
            <person name="Alioto T."/>
            <person name="Alioto T."/>
            <person name="Gomez Garrido J."/>
        </authorList>
    </citation>
    <scope>NUCLEOTIDE SEQUENCE [LARGE SCALE GENOMIC DNA]</scope>
</reference>
<name>A0A8S1CQF0_9INSE</name>
<proteinExistence type="predicted"/>
<gene>
    <name evidence="1" type="ORF">CLODIP_2_CD12137</name>
</gene>
<dbReference type="Proteomes" id="UP000494165">
    <property type="component" value="Unassembled WGS sequence"/>
</dbReference>
<dbReference type="SMART" id="SM00696">
    <property type="entry name" value="DM9"/>
    <property type="match status" value="2"/>
</dbReference>
<dbReference type="PANTHER" id="PTHR31649">
    <property type="entry name" value="AGAP009604-PA"/>
    <property type="match status" value="1"/>
</dbReference>
<organism evidence="1 2">
    <name type="scientific">Cloeon dipterum</name>
    <dbReference type="NCBI Taxonomy" id="197152"/>
    <lineage>
        <taxon>Eukaryota</taxon>
        <taxon>Metazoa</taxon>
        <taxon>Ecdysozoa</taxon>
        <taxon>Arthropoda</taxon>
        <taxon>Hexapoda</taxon>
        <taxon>Insecta</taxon>
        <taxon>Pterygota</taxon>
        <taxon>Palaeoptera</taxon>
        <taxon>Ephemeroptera</taxon>
        <taxon>Pisciforma</taxon>
        <taxon>Baetidae</taxon>
        <taxon>Cloeon</taxon>
    </lineage>
</organism>
<comment type="caution">
    <text evidence="1">The sequence shown here is derived from an EMBL/GenBank/DDBJ whole genome shotgun (WGS) entry which is preliminary data.</text>
</comment>
<dbReference type="InterPro" id="IPR006616">
    <property type="entry name" value="DM9_repeat"/>
</dbReference>
<evidence type="ECO:0000313" key="1">
    <source>
        <dbReference type="EMBL" id="CAB3370168.1"/>
    </source>
</evidence>
<sequence>MGEWQIASGGSVPDNAFRAGSDGNPVYVIKAWHEGDLLPGKLASGSAYVPYGGAEIKKDDYEVLLGSNYSWVGHHPSAPLPGNVVPGGQTASGETLYIAHVSIDGVDVIGKFHPSNGKAYIPYFGKELHYENYEILVRN</sequence>